<organism evidence="1 2">
    <name type="scientific">Aeromonas cavernicola</name>
    <dbReference type="NCBI Taxonomy" id="1006623"/>
    <lineage>
        <taxon>Bacteria</taxon>
        <taxon>Pseudomonadati</taxon>
        <taxon>Pseudomonadota</taxon>
        <taxon>Gammaproteobacteria</taxon>
        <taxon>Aeromonadales</taxon>
        <taxon>Aeromonadaceae</taxon>
        <taxon>Aeromonas</taxon>
    </lineage>
</organism>
<sequence>MKVFKHGSPRQIARYIKRFHQGSFRVEALGQFEFHGGRIDLNHRTCRQTLTLIRQIKQELHDLRPLPLSSGQP</sequence>
<comment type="caution">
    <text evidence="1">The sequence shown here is derived from an EMBL/GenBank/DDBJ whole genome shotgun (WGS) entry which is preliminary data.</text>
</comment>
<proteinExistence type="predicted"/>
<evidence type="ECO:0008006" key="3">
    <source>
        <dbReference type="Google" id="ProtNLM"/>
    </source>
</evidence>
<evidence type="ECO:0000313" key="2">
    <source>
        <dbReference type="Proteomes" id="UP000235861"/>
    </source>
</evidence>
<dbReference type="OrthoDB" id="5588896at2"/>
<keyword evidence="2" id="KW-1185">Reference proteome</keyword>
<accession>A0A2H9U667</accession>
<gene>
    <name evidence="1" type="ORF">CUC53_06965</name>
</gene>
<protein>
    <recommendedName>
        <fullName evidence="3">DUF1107 domain-containing protein</fullName>
    </recommendedName>
</protein>
<dbReference type="Pfam" id="PF06526">
    <property type="entry name" value="DUF1107"/>
    <property type="match status" value="1"/>
</dbReference>
<dbReference type="AlphaFoldDB" id="A0A2H9U667"/>
<dbReference type="Proteomes" id="UP000235861">
    <property type="component" value="Unassembled WGS sequence"/>
</dbReference>
<dbReference type="Gene3D" id="3.30.1910.10">
    <property type="entry name" value="so0334 like domain"/>
    <property type="match status" value="1"/>
</dbReference>
<reference evidence="1 2" key="1">
    <citation type="submission" date="2017-11" db="EMBL/GenBank/DDBJ databases">
        <title>Draft genome sequence of environmental isolate Aeromonas cavernicola sp. nov. MDC 2508.</title>
        <authorList>
            <person name="Colston S.M."/>
            <person name="Navarro A."/>
            <person name="Martinez-Murcia A.J."/>
            <person name="Graf J."/>
        </authorList>
    </citation>
    <scope>NUCLEOTIDE SEQUENCE [LARGE SCALE GENOMIC DNA]</scope>
    <source>
        <strain evidence="1 2">MDC 2508</strain>
    </source>
</reference>
<dbReference type="InterPro" id="IPR009491">
    <property type="entry name" value="DUF1107"/>
</dbReference>
<name>A0A2H9U667_9GAMM</name>
<dbReference type="EMBL" id="PGGC01000060">
    <property type="protein sequence ID" value="PJG59553.1"/>
    <property type="molecule type" value="Genomic_DNA"/>
</dbReference>
<evidence type="ECO:0000313" key="1">
    <source>
        <dbReference type="EMBL" id="PJG59553.1"/>
    </source>
</evidence>